<gene>
    <name evidence="2" type="ORF">PUN28_015579</name>
</gene>
<evidence type="ECO:0000313" key="3">
    <source>
        <dbReference type="Proteomes" id="UP001430953"/>
    </source>
</evidence>
<feature type="region of interest" description="Disordered" evidence="1">
    <location>
        <begin position="29"/>
        <end position="52"/>
    </location>
</feature>
<evidence type="ECO:0000256" key="1">
    <source>
        <dbReference type="SAM" id="MobiDB-lite"/>
    </source>
</evidence>
<feature type="compositionally biased region" description="Basic residues" evidence="1">
    <location>
        <begin position="34"/>
        <end position="52"/>
    </location>
</feature>
<dbReference type="AlphaFoldDB" id="A0AAW2ETX2"/>
<reference evidence="2 3" key="1">
    <citation type="submission" date="2023-03" db="EMBL/GenBank/DDBJ databases">
        <title>High recombination rates correlate with genetic variation in Cardiocondyla obscurior ants.</title>
        <authorList>
            <person name="Errbii M."/>
        </authorList>
    </citation>
    <scope>NUCLEOTIDE SEQUENCE [LARGE SCALE GENOMIC DNA]</scope>
    <source>
        <strain evidence="2">Alpha-2009</strain>
        <tissue evidence="2">Whole body</tissue>
    </source>
</reference>
<keyword evidence="3" id="KW-1185">Reference proteome</keyword>
<protein>
    <submittedName>
        <fullName evidence="2">Uncharacterized protein</fullName>
    </submittedName>
</protein>
<accession>A0AAW2ETX2</accession>
<sequence length="94" mass="11259">MSNYCGRNRGTRRREHMCIPRINIASQRAERNRKSLSIKRRSGREKKKKKKEQRWRSCTINFYFSMTDNANAFQTRSITMLVVSSLQYRNNLVV</sequence>
<proteinExistence type="predicted"/>
<name>A0AAW2ETX2_9HYME</name>
<dbReference type="Proteomes" id="UP001430953">
    <property type="component" value="Unassembled WGS sequence"/>
</dbReference>
<comment type="caution">
    <text evidence="2">The sequence shown here is derived from an EMBL/GenBank/DDBJ whole genome shotgun (WGS) entry which is preliminary data.</text>
</comment>
<evidence type="ECO:0000313" key="2">
    <source>
        <dbReference type="EMBL" id="KAL0107151.1"/>
    </source>
</evidence>
<dbReference type="EMBL" id="JADYXP020000017">
    <property type="protein sequence ID" value="KAL0107151.1"/>
    <property type="molecule type" value="Genomic_DNA"/>
</dbReference>
<organism evidence="2 3">
    <name type="scientific">Cardiocondyla obscurior</name>
    <dbReference type="NCBI Taxonomy" id="286306"/>
    <lineage>
        <taxon>Eukaryota</taxon>
        <taxon>Metazoa</taxon>
        <taxon>Ecdysozoa</taxon>
        <taxon>Arthropoda</taxon>
        <taxon>Hexapoda</taxon>
        <taxon>Insecta</taxon>
        <taxon>Pterygota</taxon>
        <taxon>Neoptera</taxon>
        <taxon>Endopterygota</taxon>
        <taxon>Hymenoptera</taxon>
        <taxon>Apocrita</taxon>
        <taxon>Aculeata</taxon>
        <taxon>Formicoidea</taxon>
        <taxon>Formicidae</taxon>
        <taxon>Myrmicinae</taxon>
        <taxon>Cardiocondyla</taxon>
    </lineage>
</organism>